<organism evidence="3">
    <name type="scientific">uncultured Frankineae bacterium</name>
    <dbReference type="NCBI Taxonomy" id="437475"/>
    <lineage>
        <taxon>Bacteria</taxon>
        <taxon>Bacillati</taxon>
        <taxon>Actinomycetota</taxon>
        <taxon>Actinomycetes</taxon>
        <taxon>Frankiales</taxon>
        <taxon>environmental samples</taxon>
    </lineage>
</organism>
<accession>A0A6J4M0U3</accession>
<reference evidence="3" key="1">
    <citation type="submission" date="2020-02" db="EMBL/GenBank/DDBJ databases">
        <authorList>
            <person name="Meier V. D."/>
        </authorList>
    </citation>
    <scope>NUCLEOTIDE SEQUENCE</scope>
    <source>
        <strain evidence="3">AVDCRST_MAG16</strain>
    </source>
</reference>
<dbReference type="EMBL" id="CADCUE010000193">
    <property type="protein sequence ID" value="CAA9347051.1"/>
    <property type="molecule type" value="Genomic_DNA"/>
</dbReference>
<proteinExistence type="predicted"/>
<name>A0A6J4M0U3_9ACTN</name>
<dbReference type="NCBIfam" id="TIGR03936">
    <property type="entry name" value="sam_1_link_chp"/>
    <property type="match status" value="1"/>
</dbReference>
<protein>
    <recommendedName>
        <fullName evidence="2">DUF2344 domain-containing protein</fullName>
    </recommendedName>
</protein>
<feature type="non-terminal residue" evidence="3">
    <location>
        <position position="249"/>
    </location>
</feature>
<feature type="domain" description="DUF2344" evidence="2">
    <location>
        <begin position="17"/>
        <end position="202"/>
    </location>
</feature>
<evidence type="ECO:0000259" key="2">
    <source>
        <dbReference type="Pfam" id="PF10105"/>
    </source>
</evidence>
<sequence length="249" mass="26597">MARKQPPGAPPPPAVQKLRLRYTKRGRLRFTSHRDIARAFERALRRAQVPMAYSAGFSPHPKISWVGAAPTGVASEAEYVEISVAERVDLARLAAALDDSLPAGIDVVDVVEAPVGTSLPDRVQASSWGIRLPQVPLEVLERAVAAFLATDTLVVSRLMKDGVRELDARAAVVSMDASWDSGEVPCATLAMVVRHVTPAVRPDDVLSGLRSVADLVPPVPPEATRYAQGPLTETGEVGDPLAPDRLPAD</sequence>
<evidence type="ECO:0000313" key="3">
    <source>
        <dbReference type="EMBL" id="CAA9347051.1"/>
    </source>
</evidence>
<gene>
    <name evidence="3" type="ORF">AVDCRST_MAG16-2113</name>
</gene>
<dbReference type="AlphaFoldDB" id="A0A6J4M0U3"/>
<evidence type="ECO:0000256" key="1">
    <source>
        <dbReference type="SAM" id="MobiDB-lite"/>
    </source>
</evidence>
<feature type="region of interest" description="Disordered" evidence="1">
    <location>
        <begin position="220"/>
        <end position="249"/>
    </location>
</feature>
<dbReference type="InterPro" id="IPR018768">
    <property type="entry name" value="DUF2344"/>
</dbReference>
<dbReference type="Pfam" id="PF10105">
    <property type="entry name" value="DUF2344"/>
    <property type="match status" value="1"/>
</dbReference>